<organism evidence="1 2">
    <name type="scientific">Pseudoxanthomonas suwonensis</name>
    <dbReference type="NCBI Taxonomy" id="314722"/>
    <lineage>
        <taxon>Bacteria</taxon>
        <taxon>Pseudomonadati</taxon>
        <taxon>Pseudomonadota</taxon>
        <taxon>Gammaproteobacteria</taxon>
        <taxon>Lysobacterales</taxon>
        <taxon>Lysobacteraceae</taxon>
        <taxon>Pseudoxanthomonas</taxon>
    </lineage>
</organism>
<accession>A0A0E3Z1H7</accession>
<dbReference type="Proteomes" id="UP000033067">
    <property type="component" value="Chromosome"/>
</dbReference>
<evidence type="ECO:0000313" key="1">
    <source>
        <dbReference type="EMBL" id="AKC86778.1"/>
    </source>
</evidence>
<sequence>MAPRTSQFDPYRTFKFRVRLDGAIIAGVTKVSALGRSVAPNEVKEAGDAFGPRHMPGMVSFDEVTLEQGWSADRTFERWANQVLGLHADPGGAKGFKRTVFIELFDLKGNAGSPSGSPPLQRYKLHRAWVSKYVAMPELNADGGGVGICSVSLRHEGWERV</sequence>
<gene>
    <name evidence="1" type="ORF">WQ53_08420</name>
</gene>
<protein>
    <recommendedName>
        <fullName evidence="3">Phage tail protein</fullName>
    </recommendedName>
</protein>
<dbReference type="AlphaFoldDB" id="A0A0E3Z1H7"/>
<dbReference type="EMBL" id="CP011144">
    <property type="protein sequence ID" value="AKC86778.1"/>
    <property type="molecule type" value="Genomic_DNA"/>
</dbReference>
<dbReference type="PANTHER" id="PTHR38009">
    <property type="entry name" value="CONSERVED HYPOTHETICAL PHAGE TAIL PROTEIN"/>
    <property type="match status" value="1"/>
</dbReference>
<dbReference type="OrthoDB" id="9790161at2"/>
<dbReference type="KEGG" id="psuw:WQ53_08420"/>
<dbReference type="InterPro" id="IPR010667">
    <property type="entry name" value="Phage_T4_Gp19"/>
</dbReference>
<evidence type="ECO:0000313" key="2">
    <source>
        <dbReference type="Proteomes" id="UP000033067"/>
    </source>
</evidence>
<keyword evidence="2" id="KW-1185">Reference proteome</keyword>
<dbReference type="GO" id="GO:0005198">
    <property type="term" value="F:structural molecule activity"/>
    <property type="evidence" value="ECO:0007669"/>
    <property type="project" value="InterPro"/>
</dbReference>
<dbReference type="PANTHER" id="PTHR38009:SF1">
    <property type="entry name" value="CONSERVED HYPOTHETICAL PHAGE TAIL PROTEIN"/>
    <property type="match status" value="1"/>
</dbReference>
<proteinExistence type="predicted"/>
<dbReference type="NCBIfam" id="TIGR02241">
    <property type="entry name" value="conserved hypothetical phage tail region protein"/>
    <property type="match status" value="1"/>
</dbReference>
<reference evidence="1 2" key="1">
    <citation type="journal article" date="2015" name="Genome Announc.">
        <title>Complete Genome Sequence of Pseudoxanthomonas suwonensis Strain J1, a Cellulose-Degrading Bacterium Isolated from Leaf- and Wood-Enriched Soil.</title>
        <authorList>
            <person name="Hou L."/>
            <person name="Jiang J."/>
            <person name="Xu Z."/>
            <person name="Zhou Y."/>
            <person name="Leung F.C."/>
        </authorList>
    </citation>
    <scope>NUCLEOTIDE SEQUENCE [LARGE SCALE GENOMIC DNA]</scope>
    <source>
        <strain evidence="1 2">J1</strain>
    </source>
</reference>
<dbReference type="RefSeq" id="WP_052631751.1">
    <property type="nucleotide sequence ID" value="NZ_CP011144.1"/>
</dbReference>
<dbReference type="Pfam" id="PF06841">
    <property type="entry name" value="Phage_T4_gp19"/>
    <property type="match status" value="1"/>
</dbReference>
<dbReference type="PATRIC" id="fig|314722.6.peg.1811"/>
<evidence type="ECO:0008006" key="3">
    <source>
        <dbReference type="Google" id="ProtNLM"/>
    </source>
</evidence>
<dbReference type="InterPro" id="IPR011747">
    <property type="entry name" value="CHP02241"/>
</dbReference>
<name>A0A0E3Z1H7_9GAMM</name>